<dbReference type="HOGENOM" id="CLU_310092_0_0_0"/>
<feature type="domain" description="Response regulatory" evidence="12">
    <location>
        <begin position="822"/>
        <end position="936"/>
    </location>
</feature>
<dbReference type="InterPro" id="IPR036097">
    <property type="entry name" value="HisK_dim/P_sf"/>
</dbReference>
<dbReference type="SMART" id="SM00448">
    <property type="entry name" value="REC"/>
    <property type="match status" value="1"/>
</dbReference>
<dbReference type="InterPro" id="IPR004358">
    <property type="entry name" value="Sig_transdc_His_kin-like_C"/>
</dbReference>
<dbReference type="Proteomes" id="UP000001660">
    <property type="component" value="Chromosome"/>
</dbReference>
<dbReference type="CDD" id="cd00082">
    <property type="entry name" value="HisKA"/>
    <property type="match status" value="1"/>
</dbReference>
<dbReference type="Pfam" id="PF02518">
    <property type="entry name" value="HATPase_c"/>
    <property type="match status" value="1"/>
</dbReference>
<dbReference type="SUPFAM" id="SSF47384">
    <property type="entry name" value="Homodimeric domain of signal transducing histidine kinase"/>
    <property type="match status" value="1"/>
</dbReference>
<dbReference type="PROSITE" id="PS50110">
    <property type="entry name" value="RESPONSE_REGULATORY"/>
    <property type="match status" value="1"/>
</dbReference>
<sequence>MNSGVRPEDLAPIGRGVAEDSPPADPVTGARRSNEASTESSDSRMTDLLSKEHSILERPFMEFRPFGLNDQGEKISDISGVVVQSNVDYMFDYLSRTAGTEAAEQALDELCRLLNARLPDRTYHVTPDSLRNIWNSYSYEFVCYLREFCEHLSGDPQFHVNVGTDRKVPPLIQILCRPFSTPQLYKMWPYFGSKYVRGVLEFEVGRVNRRSAVLRMTFTDRALVQFGPYRKRCVDVICLSCKSSIARVQTQLHGTPAATVRDLSCTANGDPYCEWEFTWTPQVRSSVPLAMWMLVAGGTFTYLHLRRPDVPTVEALGLAAVPASLLWWMITNHMRQAAKPLQRLIKDQEQVVDARHEELREAYLEQQSTAVTLRRKINDLTTLHRAGLLFSSTFDREELLTNVLETIVRELHYDRAMITQFDRTRNVSHDFRVRGMPQEVADFLRTQEVPVTDPNSVEGTVFLRGEPVLTNNIHEIWDRLHPFDQKLIAMVNVKSFITVPLKTQDAVIGSLSVDRTHNQALTQDDLDVLVTLASQVAIALDNAQAYREIESLNAGLEARVRERTAELEAANAQLKQMDRLKSKFLAHVSHELRTPLTSIVGFADNMLEGLVGSLNMKQEQYLTRIKANGTRLARMITDLLDLSRVEAGKLVLSFEQVCLPTLVSDVVEQLLPLAITKHLNIELQSPDPELLVWADQDRLSQILTNLLDNAIKYTPDGGQVAVELSVDTHDMARIVIRDNGQGIPSDALPKLFDPFFRVQQEERSQTKGLGLGLAIVKDLVDLHGGSITVRSEVDQGTEFTFTLPLHSREPSPAGQVPAVRRTVLVVDDDPDICDLLRDRLEAEGVHVCTAADGRAALRMLAETTVDGVLLDIALPELDGFEVLRQLRPTHPTLPVVMMTAVEALDRAMAAVESGAQDYLLKPFDGARLRQIVDRWFITGSGQSQSSIGR</sequence>
<evidence type="ECO:0000259" key="12">
    <source>
        <dbReference type="PROSITE" id="PS50110"/>
    </source>
</evidence>
<evidence type="ECO:0000313" key="13">
    <source>
        <dbReference type="EMBL" id="CBK40331.1"/>
    </source>
</evidence>
<dbReference type="InterPro" id="IPR003594">
    <property type="entry name" value="HATPase_dom"/>
</dbReference>
<name>D8PAS2_9BACT</name>
<evidence type="ECO:0000256" key="8">
    <source>
        <dbReference type="PROSITE-ProRule" id="PRU00169"/>
    </source>
</evidence>
<dbReference type="SMART" id="SM00387">
    <property type="entry name" value="HATPase_c"/>
    <property type="match status" value="1"/>
</dbReference>
<keyword evidence="14" id="KW-1185">Reference proteome</keyword>
<dbReference type="InterPro" id="IPR005467">
    <property type="entry name" value="His_kinase_dom"/>
</dbReference>
<dbReference type="PANTHER" id="PTHR43547">
    <property type="entry name" value="TWO-COMPONENT HISTIDINE KINASE"/>
    <property type="match status" value="1"/>
</dbReference>
<dbReference type="FunFam" id="3.30.565.10:FF:000006">
    <property type="entry name" value="Sensor histidine kinase WalK"/>
    <property type="match status" value="1"/>
</dbReference>
<dbReference type="Pfam" id="PF01590">
    <property type="entry name" value="GAF"/>
    <property type="match status" value="1"/>
</dbReference>
<dbReference type="InterPro" id="IPR003661">
    <property type="entry name" value="HisK_dim/P_dom"/>
</dbReference>
<proteinExistence type="predicted"/>
<keyword evidence="6" id="KW-0902">Two-component regulatory system</keyword>
<evidence type="ECO:0000259" key="11">
    <source>
        <dbReference type="PROSITE" id="PS50109"/>
    </source>
</evidence>
<dbReference type="PRINTS" id="PR00344">
    <property type="entry name" value="BCTRLSENSOR"/>
</dbReference>
<dbReference type="STRING" id="330214.NIDE0557"/>
<feature type="coiled-coil region" evidence="9">
    <location>
        <begin position="553"/>
        <end position="580"/>
    </location>
</feature>
<dbReference type="InterPro" id="IPR029016">
    <property type="entry name" value="GAF-like_dom_sf"/>
</dbReference>
<dbReference type="CDD" id="cd00075">
    <property type="entry name" value="HATPase"/>
    <property type="match status" value="1"/>
</dbReference>
<keyword evidence="3 8" id="KW-0597">Phosphoprotein</keyword>
<feature type="domain" description="Histidine kinase" evidence="11">
    <location>
        <begin position="587"/>
        <end position="807"/>
    </location>
</feature>
<dbReference type="eggNOG" id="COG2205">
    <property type="taxonomic scope" value="Bacteria"/>
</dbReference>
<feature type="modified residue" description="4-aspartylphosphate" evidence="8">
    <location>
        <position position="871"/>
    </location>
</feature>
<dbReference type="Gene3D" id="3.30.450.40">
    <property type="match status" value="1"/>
</dbReference>
<evidence type="ECO:0000256" key="4">
    <source>
        <dbReference type="ARBA" id="ARBA00022679"/>
    </source>
</evidence>
<evidence type="ECO:0000256" key="2">
    <source>
        <dbReference type="ARBA" id="ARBA00012438"/>
    </source>
</evidence>
<dbReference type="GO" id="GO:0000155">
    <property type="term" value="F:phosphorelay sensor kinase activity"/>
    <property type="evidence" value="ECO:0007669"/>
    <property type="project" value="InterPro"/>
</dbReference>
<keyword evidence="9" id="KW-0175">Coiled coil</keyword>
<dbReference type="AlphaFoldDB" id="D8PAS2"/>
<dbReference type="PANTHER" id="PTHR43547:SF2">
    <property type="entry name" value="HYBRID SIGNAL TRANSDUCTION HISTIDINE KINASE C"/>
    <property type="match status" value="1"/>
</dbReference>
<dbReference type="Gene3D" id="3.30.565.10">
    <property type="entry name" value="Histidine kinase-like ATPase, C-terminal domain"/>
    <property type="match status" value="1"/>
</dbReference>
<evidence type="ECO:0000256" key="10">
    <source>
        <dbReference type="SAM" id="MobiDB-lite"/>
    </source>
</evidence>
<protein>
    <recommendedName>
        <fullName evidence="2">histidine kinase</fullName>
        <ecNumber evidence="2">2.7.13.3</ecNumber>
    </recommendedName>
</protein>
<dbReference type="SMART" id="SM00388">
    <property type="entry name" value="HisKA"/>
    <property type="match status" value="1"/>
</dbReference>
<dbReference type="SMART" id="SM00065">
    <property type="entry name" value="GAF"/>
    <property type="match status" value="1"/>
</dbReference>
<dbReference type="SUPFAM" id="SSF52172">
    <property type="entry name" value="CheY-like"/>
    <property type="match status" value="1"/>
</dbReference>
<dbReference type="Gene3D" id="1.10.287.130">
    <property type="match status" value="1"/>
</dbReference>
<evidence type="ECO:0000256" key="9">
    <source>
        <dbReference type="SAM" id="Coils"/>
    </source>
</evidence>
<dbReference type="eggNOG" id="COG0745">
    <property type="taxonomic scope" value="Bacteria"/>
</dbReference>
<dbReference type="FunFam" id="1.10.287.130:FF:000001">
    <property type="entry name" value="Two-component sensor histidine kinase"/>
    <property type="match status" value="1"/>
</dbReference>
<dbReference type="InterPro" id="IPR011006">
    <property type="entry name" value="CheY-like_superfamily"/>
</dbReference>
<keyword evidence="5" id="KW-0418">Kinase</keyword>
<dbReference type="Pfam" id="PF00072">
    <property type="entry name" value="Response_reg"/>
    <property type="match status" value="1"/>
</dbReference>
<keyword evidence="7" id="KW-0472">Membrane</keyword>
<organism evidence="13 14">
    <name type="scientific">Nitrospira defluvii</name>
    <dbReference type="NCBI Taxonomy" id="330214"/>
    <lineage>
        <taxon>Bacteria</taxon>
        <taxon>Pseudomonadati</taxon>
        <taxon>Nitrospirota</taxon>
        <taxon>Nitrospiria</taxon>
        <taxon>Nitrospirales</taxon>
        <taxon>Nitrospiraceae</taxon>
        <taxon>Nitrospira</taxon>
    </lineage>
</organism>
<feature type="region of interest" description="Disordered" evidence="10">
    <location>
        <begin position="1"/>
        <end position="46"/>
    </location>
</feature>
<dbReference type="CDD" id="cd17574">
    <property type="entry name" value="REC_OmpR"/>
    <property type="match status" value="1"/>
</dbReference>
<reference evidence="13 14" key="1">
    <citation type="journal article" date="2010" name="Proc. Natl. Acad. Sci. U.S.A.">
        <title>A Nitrospira metagenome illuminates the physiology and evolution of globally important nitrite-oxidizing bacteria.</title>
        <authorList>
            <person name="Lucker S."/>
            <person name="Wagner M."/>
            <person name="Maixner F."/>
            <person name="Pelletier E."/>
            <person name="Koch H."/>
            <person name="Vacherie B."/>
            <person name="Rattei T."/>
            <person name="Sinninghe Damste J."/>
            <person name="Spieck E."/>
            <person name="Le Paslier D."/>
            <person name="Daims H."/>
        </authorList>
    </citation>
    <scope>NUCLEOTIDE SEQUENCE [LARGE SCALE GENOMIC DNA]</scope>
</reference>
<dbReference type="EC" id="2.7.13.3" evidence="2"/>
<dbReference type="InterPro" id="IPR036890">
    <property type="entry name" value="HATPase_C_sf"/>
</dbReference>
<gene>
    <name evidence="13" type="ORF">NIDE0557</name>
</gene>
<dbReference type="eggNOG" id="COG2203">
    <property type="taxonomic scope" value="Bacteria"/>
</dbReference>
<evidence type="ECO:0000256" key="6">
    <source>
        <dbReference type="ARBA" id="ARBA00023012"/>
    </source>
</evidence>
<evidence type="ECO:0000313" key="14">
    <source>
        <dbReference type="Proteomes" id="UP000001660"/>
    </source>
</evidence>
<dbReference type="Pfam" id="PF00512">
    <property type="entry name" value="HisKA"/>
    <property type="match status" value="1"/>
</dbReference>
<keyword evidence="4" id="KW-0808">Transferase</keyword>
<dbReference type="Gene3D" id="3.40.50.2300">
    <property type="match status" value="1"/>
</dbReference>
<dbReference type="KEGG" id="nde:NIDE0557"/>
<dbReference type="InterPro" id="IPR001789">
    <property type="entry name" value="Sig_transdc_resp-reg_receiver"/>
</dbReference>
<evidence type="ECO:0000256" key="7">
    <source>
        <dbReference type="ARBA" id="ARBA00023136"/>
    </source>
</evidence>
<evidence type="ECO:0000256" key="1">
    <source>
        <dbReference type="ARBA" id="ARBA00000085"/>
    </source>
</evidence>
<evidence type="ECO:0000256" key="5">
    <source>
        <dbReference type="ARBA" id="ARBA00022777"/>
    </source>
</evidence>
<dbReference type="SUPFAM" id="SSF55781">
    <property type="entry name" value="GAF domain-like"/>
    <property type="match status" value="1"/>
</dbReference>
<evidence type="ECO:0000256" key="3">
    <source>
        <dbReference type="ARBA" id="ARBA00022553"/>
    </source>
</evidence>
<dbReference type="PROSITE" id="PS50109">
    <property type="entry name" value="HIS_KIN"/>
    <property type="match status" value="1"/>
</dbReference>
<dbReference type="InterPro" id="IPR003018">
    <property type="entry name" value="GAF"/>
</dbReference>
<dbReference type="EMBL" id="FP929003">
    <property type="protein sequence ID" value="CBK40331.1"/>
    <property type="molecule type" value="Genomic_DNA"/>
</dbReference>
<dbReference type="SUPFAM" id="SSF55874">
    <property type="entry name" value="ATPase domain of HSP90 chaperone/DNA topoisomerase II/histidine kinase"/>
    <property type="match status" value="1"/>
</dbReference>
<comment type="catalytic activity">
    <reaction evidence="1">
        <text>ATP + protein L-histidine = ADP + protein N-phospho-L-histidine.</text>
        <dbReference type="EC" id="2.7.13.3"/>
    </reaction>
</comment>
<accession>D8PAS2</accession>